<evidence type="ECO:0000256" key="4">
    <source>
        <dbReference type="ARBA" id="ARBA00023002"/>
    </source>
</evidence>
<keyword evidence="3 5" id="KW-0288">FMN</keyword>
<dbReference type="PANTHER" id="PTHR43425">
    <property type="entry name" value="OXYGEN-INSENSITIVE NADPH NITROREDUCTASE"/>
    <property type="match status" value="1"/>
</dbReference>
<gene>
    <name evidence="8" type="ORF">JF69_01220</name>
</gene>
<evidence type="ECO:0000256" key="3">
    <source>
        <dbReference type="ARBA" id="ARBA00022643"/>
    </source>
</evidence>
<dbReference type="AlphaFoldDB" id="A0A0F4L0Q4"/>
<dbReference type="InterPro" id="IPR016446">
    <property type="entry name" value="Flavin_OxRdtase_Frp"/>
</dbReference>
<evidence type="ECO:0000313" key="9">
    <source>
        <dbReference type="Proteomes" id="UP000033648"/>
    </source>
</evidence>
<dbReference type="Gene3D" id="3.40.109.10">
    <property type="entry name" value="NADH Oxidase"/>
    <property type="match status" value="1"/>
</dbReference>
<dbReference type="EMBL" id="JWME01000004">
    <property type="protein sequence ID" value="KJY52432.1"/>
    <property type="molecule type" value="Genomic_DNA"/>
</dbReference>
<feature type="compositionally biased region" description="Basic and acidic residues" evidence="6">
    <location>
        <begin position="268"/>
        <end position="282"/>
    </location>
</feature>
<comment type="caution">
    <text evidence="8">The sequence shown here is derived from an EMBL/GenBank/DDBJ whole genome shotgun (WGS) entry which is preliminary data.</text>
</comment>
<evidence type="ECO:0000256" key="6">
    <source>
        <dbReference type="SAM" id="MobiDB-lite"/>
    </source>
</evidence>
<keyword evidence="2 5" id="KW-0285">Flavoprotein</keyword>
<evidence type="ECO:0000256" key="1">
    <source>
        <dbReference type="ARBA" id="ARBA00008366"/>
    </source>
</evidence>
<feature type="domain" description="Nitroreductase" evidence="7">
    <location>
        <begin position="34"/>
        <end position="192"/>
    </location>
</feature>
<evidence type="ECO:0000256" key="2">
    <source>
        <dbReference type="ARBA" id="ARBA00022630"/>
    </source>
</evidence>
<evidence type="ECO:0000256" key="5">
    <source>
        <dbReference type="PIRNR" id="PIRNR005426"/>
    </source>
</evidence>
<feature type="region of interest" description="Disordered" evidence="6">
    <location>
        <begin position="1"/>
        <end position="28"/>
    </location>
</feature>
<feature type="region of interest" description="Disordered" evidence="6">
    <location>
        <begin position="260"/>
        <end position="282"/>
    </location>
</feature>
<dbReference type="SUPFAM" id="SSF55469">
    <property type="entry name" value="FMN-dependent nitroreductase-like"/>
    <property type="match status" value="1"/>
</dbReference>
<feature type="compositionally biased region" description="Polar residues" evidence="6">
    <location>
        <begin position="9"/>
        <end position="28"/>
    </location>
</feature>
<accession>A0A0F4L0Q4</accession>
<dbReference type="InterPro" id="IPR029479">
    <property type="entry name" value="Nitroreductase"/>
</dbReference>
<organism evidence="8 9">
    <name type="scientific">Bifidobacterium asteroides</name>
    <dbReference type="NCBI Taxonomy" id="1684"/>
    <lineage>
        <taxon>Bacteria</taxon>
        <taxon>Bacillati</taxon>
        <taxon>Actinomycetota</taxon>
        <taxon>Actinomycetes</taxon>
        <taxon>Bifidobacteriales</taxon>
        <taxon>Bifidobacteriaceae</taxon>
        <taxon>Bifidobacterium</taxon>
    </lineage>
</organism>
<dbReference type="PATRIC" id="fig|1684.4.peg.133"/>
<name>A0A0F4L0Q4_9BIFI</name>
<dbReference type="PIRSF" id="PIRSF005426">
    <property type="entry name" value="Frp"/>
    <property type="match status" value="1"/>
</dbReference>
<dbReference type="Pfam" id="PF00881">
    <property type="entry name" value="Nitroreductase"/>
    <property type="match status" value="1"/>
</dbReference>
<dbReference type="PANTHER" id="PTHR43425:SF2">
    <property type="entry name" value="OXYGEN-INSENSITIVE NADPH NITROREDUCTASE"/>
    <property type="match status" value="1"/>
</dbReference>
<evidence type="ECO:0000313" key="8">
    <source>
        <dbReference type="EMBL" id="KJY52432.1"/>
    </source>
</evidence>
<evidence type="ECO:0000259" key="7">
    <source>
        <dbReference type="Pfam" id="PF00881"/>
    </source>
</evidence>
<keyword evidence="4 5" id="KW-0560">Oxidoreductase</keyword>
<dbReference type="GO" id="GO:0016491">
    <property type="term" value="F:oxidoreductase activity"/>
    <property type="evidence" value="ECO:0007669"/>
    <property type="project" value="UniProtKB-UniRule"/>
</dbReference>
<proteinExistence type="inferred from homology"/>
<keyword evidence="5" id="KW-0521">NADP</keyword>
<reference evidence="8 9" key="1">
    <citation type="submission" date="2014-12" db="EMBL/GenBank/DDBJ databases">
        <title>Comparative genomics of the lactic acid bacteria isolated from the honey bee gut.</title>
        <authorList>
            <person name="Ellegaard K.M."/>
            <person name="Tamarit D."/>
            <person name="Javelind E."/>
            <person name="Olofsson T."/>
            <person name="Andersson S.G."/>
            <person name="Vasquez A."/>
        </authorList>
    </citation>
    <scope>NUCLEOTIDE SEQUENCE [LARGE SCALE GENOMIC DNA]</scope>
    <source>
        <strain evidence="8 9">Bin2</strain>
    </source>
</reference>
<dbReference type="Proteomes" id="UP000033648">
    <property type="component" value="Unassembled WGS sequence"/>
</dbReference>
<comment type="similarity">
    <text evidence="1 5">Belongs to the flavin oxidoreductase frp family.</text>
</comment>
<protein>
    <submittedName>
        <fullName evidence="8">Nitroreductase</fullName>
    </submittedName>
</protein>
<dbReference type="InterPro" id="IPR000415">
    <property type="entry name" value="Nitroreductase-like"/>
</dbReference>
<sequence>MAGIDGQNVKMTLSNSQKTPATNPADNPTIRTLLERRSIRGFTDEPVDDQTIALLEQAAQHAATSRYFHEWSAVRVTDHDEALAIADMAHQRYVAEAPLLYIFLADQRRNADLVRRFADDLDPDTTLLNTGYVFLQSQNDAVLALHAMETAANALGLGGVILGSVINDTNRLIDLLKLPKLVYPVLGLAIGHPAQDPDPKPRMPRQAQIFTNTYQRADDDADMKDALADFDQTVTRYYRDIRHLDDPHRSFSAMMAGKVRNPASGHEPMLDSIRRQGFDPAC</sequence>